<gene>
    <name evidence="1" type="ORF">GCM10022403_058820</name>
</gene>
<protein>
    <submittedName>
        <fullName evidence="1">Uncharacterized protein</fullName>
    </submittedName>
</protein>
<keyword evidence="2" id="KW-1185">Reference proteome</keyword>
<reference evidence="2" key="1">
    <citation type="journal article" date="2019" name="Int. J. Syst. Evol. Microbiol.">
        <title>The Global Catalogue of Microorganisms (GCM) 10K type strain sequencing project: providing services to taxonomists for standard genome sequencing and annotation.</title>
        <authorList>
            <consortium name="The Broad Institute Genomics Platform"/>
            <consortium name="The Broad Institute Genome Sequencing Center for Infectious Disease"/>
            <person name="Wu L."/>
            <person name="Ma J."/>
        </authorList>
    </citation>
    <scope>NUCLEOTIDE SEQUENCE [LARGE SCALE GENOMIC DNA]</scope>
    <source>
        <strain evidence="2">JCM 17138</strain>
    </source>
</reference>
<dbReference type="EMBL" id="BAABDE010000023">
    <property type="protein sequence ID" value="GAA3817577.1"/>
    <property type="molecule type" value="Genomic_DNA"/>
</dbReference>
<sequence length="51" mass="5780">MQAAQPEDRAEFVVILDARSLCRKGVFMPLADLDRVRWGNPEYSDKSALGR</sequence>
<name>A0ABP7IG57_9ACTN</name>
<accession>A0ABP7IG57</accession>
<organism evidence="1 2">
    <name type="scientific">Streptomyces coacervatus</name>
    <dbReference type="NCBI Taxonomy" id="647381"/>
    <lineage>
        <taxon>Bacteria</taxon>
        <taxon>Bacillati</taxon>
        <taxon>Actinomycetota</taxon>
        <taxon>Actinomycetes</taxon>
        <taxon>Kitasatosporales</taxon>
        <taxon>Streptomycetaceae</taxon>
        <taxon>Streptomyces</taxon>
    </lineage>
</organism>
<evidence type="ECO:0000313" key="2">
    <source>
        <dbReference type="Proteomes" id="UP001501009"/>
    </source>
</evidence>
<evidence type="ECO:0000313" key="1">
    <source>
        <dbReference type="EMBL" id="GAA3817577.1"/>
    </source>
</evidence>
<proteinExistence type="predicted"/>
<comment type="caution">
    <text evidence="1">The sequence shown here is derived from an EMBL/GenBank/DDBJ whole genome shotgun (WGS) entry which is preliminary data.</text>
</comment>
<dbReference type="Proteomes" id="UP001501009">
    <property type="component" value="Unassembled WGS sequence"/>
</dbReference>